<evidence type="ECO:0000313" key="18">
    <source>
        <dbReference type="EMBL" id="AJR28459.1"/>
    </source>
</evidence>
<dbReference type="Proteomes" id="UP000203495">
    <property type="component" value="Segment"/>
</dbReference>
<evidence type="ECO:0000259" key="17">
    <source>
        <dbReference type="Pfam" id="PF24833"/>
    </source>
</evidence>
<evidence type="ECO:0000256" key="15">
    <source>
        <dbReference type="SAM" id="Phobius"/>
    </source>
</evidence>
<dbReference type="InterPro" id="IPR001903">
    <property type="entry name" value="Rhabdo_glycop_FD"/>
</dbReference>
<keyword evidence="14" id="KW-1160">Virus entry into host cell</keyword>
<evidence type="ECO:0000256" key="10">
    <source>
        <dbReference type="ARBA" id="ARBA00022879"/>
    </source>
</evidence>
<dbReference type="GO" id="GO:0046718">
    <property type="term" value="P:symbiont entry into host cell"/>
    <property type="evidence" value="ECO:0007669"/>
    <property type="project" value="UniProtKB-KW"/>
</dbReference>
<evidence type="ECO:0000256" key="4">
    <source>
        <dbReference type="ARBA" id="ARBA00022581"/>
    </source>
</evidence>
<evidence type="ECO:0000256" key="7">
    <source>
        <dbReference type="ARBA" id="ARBA00022804"/>
    </source>
</evidence>
<dbReference type="GeneID" id="37628237"/>
<keyword evidence="5 15" id="KW-0812">Transmembrane</keyword>
<evidence type="ECO:0000259" key="16">
    <source>
        <dbReference type="Pfam" id="PF00974"/>
    </source>
</evidence>
<dbReference type="Gene3D" id="2.30.30.640">
    <property type="match status" value="2"/>
</dbReference>
<evidence type="ECO:0000256" key="5">
    <source>
        <dbReference type="ARBA" id="ARBA00022692"/>
    </source>
</evidence>
<evidence type="ECO:0000256" key="6">
    <source>
        <dbReference type="ARBA" id="ARBA00022729"/>
    </source>
</evidence>
<dbReference type="Pfam" id="PF00974">
    <property type="entry name" value="Rhabdo_glycop_FD"/>
    <property type="match status" value="1"/>
</dbReference>
<organism evidence="18 19">
    <name type="scientific">Vesiculovirus morreton</name>
    <dbReference type="NCBI Taxonomy" id="1972565"/>
    <lineage>
        <taxon>Viruses</taxon>
        <taxon>Riboviria</taxon>
        <taxon>Orthornavirae</taxon>
        <taxon>Negarnaviricota</taxon>
        <taxon>Haploviricotina</taxon>
        <taxon>Monjiviricetes</taxon>
        <taxon>Mononegavirales</taxon>
        <taxon>Rhabdoviridae</taxon>
        <taxon>Alpharhabdovirinae</taxon>
        <taxon>Vesiculovirus</taxon>
    </lineage>
</organism>
<protein>
    <submittedName>
        <fullName evidence="18">Glycoprotein</fullName>
    </submittedName>
</protein>
<evidence type="ECO:0000256" key="1">
    <source>
        <dbReference type="ARBA" id="ARBA00004313"/>
    </source>
</evidence>
<keyword evidence="6" id="KW-0732">Signal</keyword>
<keyword evidence="7" id="KW-1161">Viral attachment to host cell</keyword>
<keyword evidence="12 15" id="KW-0472">Membrane</keyword>
<evidence type="ECO:0000256" key="3">
    <source>
        <dbReference type="ARBA" id="ARBA00005473"/>
    </source>
</evidence>
<evidence type="ECO:0000256" key="8">
    <source>
        <dbReference type="ARBA" id="ARBA00022844"/>
    </source>
</evidence>
<comment type="similarity">
    <text evidence="3">Belongs to the vesiculovirus glycoprotein family.</text>
</comment>
<dbReference type="GO" id="GO:0055036">
    <property type="term" value="C:virion membrane"/>
    <property type="evidence" value="ECO:0007669"/>
    <property type="project" value="UniProtKB-SubCell"/>
</dbReference>
<proteinExistence type="inferred from homology"/>
<keyword evidence="13" id="KW-0325">Glycoprotein</keyword>
<evidence type="ECO:0000313" key="19">
    <source>
        <dbReference type="Proteomes" id="UP000203495"/>
    </source>
</evidence>
<keyword evidence="4" id="KW-0945">Host-virus interaction</keyword>
<reference evidence="18 19" key="1">
    <citation type="journal article" date="2015" name="PLoS Pathog.">
        <title>Evolution of genome size and complexity in the rhabdoviridae.</title>
        <authorList>
            <person name="Walker P.J."/>
            <person name="Firth C."/>
            <person name="Widen S.G."/>
            <person name="Blasdell K.R."/>
            <person name="Guzman H."/>
            <person name="Wood T.G."/>
            <person name="Paradkar P.N."/>
            <person name="Holmes E.C."/>
            <person name="Tesh R.B."/>
            <person name="Vasilakis N."/>
        </authorList>
    </citation>
    <scope>NUCLEOTIDE SEQUENCE [LARGE SCALE GENOMIC DNA]</scope>
    <source>
        <strain evidence="18 19">CoAr191048</strain>
    </source>
</reference>
<dbReference type="GO" id="GO:0033644">
    <property type="term" value="C:host cell membrane"/>
    <property type="evidence" value="ECO:0007669"/>
    <property type="project" value="UniProtKB-SubCell"/>
</dbReference>
<dbReference type="InterPro" id="IPR055447">
    <property type="entry name" value="Rhabdo_glycop_CD"/>
</dbReference>
<dbReference type="GO" id="GO:0019062">
    <property type="term" value="P:virion attachment to host cell"/>
    <property type="evidence" value="ECO:0007669"/>
    <property type="project" value="UniProtKB-KW"/>
</dbReference>
<dbReference type="SUPFAM" id="SSF161008">
    <property type="entry name" value="Viral glycoprotein ectodomain-like"/>
    <property type="match status" value="1"/>
</dbReference>
<feature type="transmembrane region" description="Helical" evidence="15">
    <location>
        <begin position="469"/>
        <end position="491"/>
    </location>
</feature>
<dbReference type="Pfam" id="PF24833">
    <property type="entry name" value="Rhabdo_glycop_CD"/>
    <property type="match status" value="1"/>
</dbReference>
<dbReference type="EMBL" id="KM205007">
    <property type="protein sequence ID" value="AJR28459.1"/>
    <property type="molecule type" value="Viral_cRNA"/>
</dbReference>
<dbReference type="SMR" id="A0A0D3R166"/>
<keyword evidence="19" id="KW-1185">Reference proteome</keyword>
<evidence type="ECO:0000256" key="13">
    <source>
        <dbReference type="ARBA" id="ARBA00023180"/>
    </source>
</evidence>
<evidence type="ECO:0000256" key="14">
    <source>
        <dbReference type="ARBA" id="ARBA00023296"/>
    </source>
</evidence>
<dbReference type="OrthoDB" id="21147at10239"/>
<keyword evidence="9" id="KW-1043">Host membrane</keyword>
<feature type="domain" description="Spike glycoprotein fusion" evidence="16">
    <location>
        <begin position="72"/>
        <end position="170"/>
    </location>
</feature>
<evidence type="ECO:0000256" key="2">
    <source>
        <dbReference type="ARBA" id="ARBA00004563"/>
    </source>
</evidence>
<keyword evidence="11 15" id="KW-1133">Transmembrane helix</keyword>
<sequence length="513" mass="57579">MLVLYLLLSLLALGAQCKFTIVFPHNQKGNWKNVPANYQYCPSSSDLNWHNGLIGTSLQVKMPKSHKAIQADGWMCHAAKWVTTCDFRWYGPKYVTHSIKSMIPTVDQCKESIAQTKQGTWLNPGFPPQSCGYASVTDAEAVIVKATPHQVLVDEYTGEWVDSQFPTGKCNKDICPTVHNSTTWHSDYKVTGLCDANLISMDITFFSEDGKLTSLGKEGTGFRSNYFAYENGDKACRMQYCKHWGVRLPSGVWFEMADKDIYNDAKFPDCPEGSSIAAPSQTSVDVSLIQDVERILDYSLCQETWSKIRAHLPISPVDLSYLSPKNPGTGPAFTIINGTLKYFETRYIRVDIAGPIIPQMRGVISGTTTERELWTDWYPYEDVEIGPNGVLKTATGYKFPLYMIGHGMLDSDLHISSKAQVFEHPHIQDAASQLPDDETLFFGDTGLSKNPIELVEGWFSGWKSTIASFFFIIGLVIGLYLVLRIGIALCIKCRVQEKRPKIYTDVEMNRLDR</sequence>
<dbReference type="RefSeq" id="YP_009362085.1">
    <property type="nucleotide sequence ID" value="NC_034508.1"/>
</dbReference>
<dbReference type="GO" id="GO:0019031">
    <property type="term" value="C:viral envelope"/>
    <property type="evidence" value="ECO:0007669"/>
    <property type="project" value="UniProtKB-KW"/>
</dbReference>
<evidence type="ECO:0000256" key="11">
    <source>
        <dbReference type="ARBA" id="ARBA00022989"/>
    </source>
</evidence>
<comment type="subcellular location">
    <subcellularLocation>
        <location evidence="1">Host membrane</location>
        <topology evidence="1">Single-pass type I membrane protein</topology>
    </subcellularLocation>
    <subcellularLocation>
        <location evidence="2">Virion membrane</location>
        <topology evidence="2">Single-pass type I membrane protein</topology>
    </subcellularLocation>
</comment>
<name>A0A0D3R166_9RHAB</name>
<feature type="domain" description="Spike glycoprotein G central" evidence="17">
    <location>
        <begin position="269"/>
        <end position="389"/>
    </location>
</feature>
<dbReference type="Gene3D" id="2.30.29.130">
    <property type="match status" value="2"/>
</dbReference>
<evidence type="ECO:0000256" key="12">
    <source>
        <dbReference type="ARBA" id="ARBA00023136"/>
    </source>
</evidence>
<accession>A0A0D3R166</accession>
<keyword evidence="10" id="KW-0261">Viral envelope protein</keyword>
<evidence type="ECO:0000256" key="9">
    <source>
        <dbReference type="ARBA" id="ARBA00022870"/>
    </source>
</evidence>
<keyword evidence="8" id="KW-0946">Virion</keyword>
<dbReference type="KEGG" id="vg:37628237"/>